<name>A0A2T4DPU3_9BACT</name>
<comment type="caution">
    <text evidence="3">The sequence shown here is derived from an EMBL/GenBank/DDBJ whole genome shotgun (WGS) entry which is preliminary data.</text>
</comment>
<evidence type="ECO:0000313" key="4">
    <source>
        <dbReference type="Proteomes" id="UP000240608"/>
    </source>
</evidence>
<dbReference type="EMBL" id="PYVU01000084">
    <property type="protein sequence ID" value="PTB95822.1"/>
    <property type="molecule type" value="Genomic_DNA"/>
</dbReference>
<dbReference type="Proteomes" id="UP000240608">
    <property type="component" value="Unassembled WGS sequence"/>
</dbReference>
<dbReference type="Pfam" id="PF13579">
    <property type="entry name" value="Glyco_trans_4_4"/>
    <property type="match status" value="1"/>
</dbReference>
<feature type="domain" description="Glycosyltransferase subfamily 4-like N-terminal" evidence="2">
    <location>
        <begin position="2"/>
        <end position="133"/>
    </location>
</feature>
<dbReference type="Gene3D" id="3.40.50.2000">
    <property type="entry name" value="Glycogen Phosphorylase B"/>
    <property type="match status" value="2"/>
</dbReference>
<dbReference type="SUPFAM" id="SSF53756">
    <property type="entry name" value="UDP-Glycosyltransferase/glycogen phosphorylase"/>
    <property type="match status" value="1"/>
</dbReference>
<organism evidence="3 4">
    <name type="scientific">Marivirga lumbricoides</name>
    <dbReference type="NCBI Taxonomy" id="1046115"/>
    <lineage>
        <taxon>Bacteria</taxon>
        <taxon>Pseudomonadati</taxon>
        <taxon>Bacteroidota</taxon>
        <taxon>Cytophagia</taxon>
        <taxon>Cytophagales</taxon>
        <taxon>Marivirgaceae</taxon>
        <taxon>Marivirga</taxon>
    </lineage>
</organism>
<sequence>MQSKGYEVITASAAGPEIEEVCKREGVKHFPITFTRTLSPLQDLKALWQLIRLIKKEKPDIVHTHTPKAGLLGMMAAKYCGVKVRMHTVAGMPLMEATGATRSILKVTERLTYACASKVYPNSFQLMNYMERAFSFYENKFKIIGEGSSNGINTKHFSMEQLDNAELSELRNQLAIPGEAILFVFVGRLVEDKGIHELVEAFTALKGNAFLLLVGPFEDEREPVRLDVKEEIKSNVQIKHVGFQRDIRPFLAASDIFVFPSYREGFPNVVLQAAAMGLPAIVSDINGCNEIIQKDFNGLIVPAKESASLRRAMQQLMENESERRALAKNARPSILKYDQNLVWQKIEEEYSTSLRCSKTQGN</sequence>
<dbReference type="InterPro" id="IPR050194">
    <property type="entry name" value="Glycosyltransferase_grp1"/>
</dbReference>
<dbReference type="Pfam" id="PF00534">
    <property type="entry name" value="Glycos_transf_1"/>
    <property type="match status" value="1"/>
</dbReference>
<keyword evidence="3" id="KW-0808">Transferase</keyword>
<dbReference type="PANTHER" id="PTHR45947:SF3">
    <property type="entry name" value="SULFOQUINOVOSYL TRANSFERASE SQD2"/>
    <property type="match status" value="1"/>
</dbReference>
<dbReference type="PANTHER" id="PTHR45947">
    <property type="entry name" value="SULFOQUINOVOSYL TRANSFERASE SQD2"/>
    <property type="match status" value="1"/>
</dbReference>
<dbReference type="InterPro" id="IPR028098">
    <property type="entry name" value="Glyco_trans_4-like_N"/>
</dbReference>
<dbReference type="AlphaFoldDB" id="A0A2T4DPU3"/>
<protein>
    <submittedName>
        <fullName evidence="3">Glycosyltransferase family 1 protein</fullName>
    </submittedName>
</protein>
<proteinExistence type="predicted"/>
<accession>A0A2T4DPU3</accession>
<evidence type="ECO:0000313" key="3">
    <source>
        <dbReference type="EMBL" id="PTB95822.1"/>
    </source>
</evidence>
<gene>
    <name evidence="3" type="ORF">C9994_10085</name>
</gene>
<feature type="domain" description="Glycosyl transferase family 1" evidence="1">
    <location>
        <begin position="169"/>
        <end position="331"/>
    </location>
</feature>
<reference evidence="3 4" key="1">
    <citation type="submission" date="2018-03" db="EMBL/GenBank/DDBJ databases">
        <title>Cross-interface Injection: A General Nanoliter Liquid Handling Method Applied to Single Cells Genome Amplification Automated Nanoliter Liquid Handling Applied to Single Cell Multiple Displacement Amplification.</title>
        <authorList>
            <person name="Yun J."/>
            <person name="Xu P."/>
            <person name="Xu J."/>
            <person name="Dai X."/>
            <person name="Wang Y."/>
            <person name="Zheng X."/>
            <person name="Cao C."/>
            <person name="Yi Q."/>
            <person name="Zhu Y."/>
            <person name="Wang L."/>
            <person name="Dong Z."/>
            <person name="Huang Y."/>
            <person name="Huang L."/>
            <person name="Du W."/>
        </authorList>
    </citation>
    <scope>NUCLEOTIDE SEQUENCE [LARGE SCALE GENOMIC DNA]</scope>
    <source>
        <strain evidence="3 4">Z-D1-2</strain>
    </source>
</reference>
<evidence type="ECO:0000259" key="2">
    <source>
        <dbReference type="Pfam" id="PF13579"/>
    </source>
</evidence>
<dbReference type="GO" id="GO:0016757">
    <property type="term" value="F:glycosyltransferase activity"/>
    <property type="evidence" value="ECO:0007669"/>
    <property type="project" value="InterPro"/>
</dbReference>
<evidence type="ECO:0000259" key="1">
    <source>
        <dbReference type="Pfam" id="PF00534"/>
    </source>
</evidence>
<dbReference type="InterPro" id="IPR001296">
    <property type="entry name" value="Glyco_trans_1"/>
</dbReference>
<dbReference type="CDD" id="cd03808">
    <property type="entry name" value="GT4_CapM-like"/>
    <property type="match status" value="1"/>
</dbReference>